<dbReference type="AlphaFoldDB" id="A0A1U7Z0N9"/>
<dbReference type="PANTHER" id="PTHR31942:SF72">
    <property type="entry name" value="MLO-LIKE PROTEIN"/>
    <property type="match status" value="1"/>
</dbReference>
<comment type="subcellular location">
    <subcellularLocation>
        <location evidence="1 8">Membrane</location>
        <topology evidence="1 8">Multi-pass membrane protein</topology>
    </subcellularLocation>
</comment>
<keyword evidence="8" id="KW-0112">Calmodulin-binding</keyword>
<dbReference type="OrthoDB" id="1388414at2759"/>
<dbReference type="Pfam" id="PF03094">
    <property type="entry name" value="Mlo"/>
    <property type="match status" value="2"/>
</dbReference>
<gene>
    <name evidence="12" type="primary">LOC104589074</name>
    <name evidence="8" type="synonym">MLO</name>
</gene>
<protein>
    <recommendedName>
        <fullName evidence="8">MLO-like protein</fullName>
    </recommendedName>
</protein>
<evidence type="ECO:0000256" key="9">
    <source>
        <dbReference type="SAM" id="MobiDB-lite"/>
    </source>
</evidence>
<name>A0A1U7Z0N9_NELNU</name>
<dbReference type="GO" id="GO:0006952">
    <property type="term" value="P:defense response"/>
    <property type="evidence" value="ECO:0007669"/>
    <property type="project" value="UniProtKB-KW"/>
</dbReference>
<sequence>MAEAAVSYSLEETPTWAVAVVCFVLISISILIEHALHLLTKLLTRYRRKSLNQALYKIKSELMLLGFISLLMTISEKHISKICIPKDIGDNFLPCKSTVISSDIEEESSCEEEGKVSLLSRKGVQQLQYLIFVLAFFHVLSCVLTFGLGVAKMKKWEYWEEETRTLEYKFTNDPRRFRLTHQTSFGKRHLKYWSEHRLLRWPACFIRQFYASVSKIDYFTLRHGFIMAHFSEGSEFDFQKFLRRAVDEDFQVVVGISFWMWIFSMFFIFFNAYGFYNYFWLLFIPLVMLLIVGTKLQDIITKMCLDSHGETPVVRGTFIVKPSDNFFWFKRPQLLLHLIQFVLFQNSFQLAFFTWTWYKFGLRSCFHRTKEDIIIRIAMGVLVQVLCGYVTLPLYALVTQMGSSMKKAVFTERVIEGLKKWHRNAKRSIATSKTNSVGPSPSLDPSPPQTLDETSVSNGQEFETVELYHPSTEVGCLSIEIKEEEKAETDEIYKQRSYNGELSFGR</sequence>
<proteinExistence type="inferred from homology"/>
<reference evidence="12" key="1">
    <citation type="submission" date="2025-08" db="UniProtKB">
        <authorList>
            <consortium name="RefSeq"/>
        </authorList>
    </citation>
    <scope>IDENTIFICATION</scope>
</reference>
<dbReference type="KEGG" id="nnu:104589074"/>
<dbReference type="Proteomes" id="UP000189703">
    <property type="component" value="Unplaced"/>
</dbReference>
<dbReference type="GO" id="GO:0005516">
    <property type="term" value="F:calmodulin binding"/>
    <property type="evidence" value="ECO:0007669"/>
    <property type="project" value="UniProtKB-KW"/>
</dbReference>
<comment type="domain">
    <text evidence="8">The C-terminus contains a calmodulin-binding domain, which binds calmodulin in a calcium-dependent fashion.</text>
</comment>
<comment type="function">
    <text evidence="8">May be involved in modulation of pathogen defense and leaf cell death.</text>
</comment>
<keyword evidence="6 8" id="KW-0472">Membrane</keyword>
<keyword evidence="7 8" id="KW-0568">Pathogenesis-related protein</keyword>
<evidence type="ECO:0000256" key="8">
    <source>
        <dbReference type="RuleBase" id="RU280816"/>
    </source>
</evidence>
<feature type="transmembrane region" description="Helical" evidence="10">
    <location>
        <begin position="373"/>
        <end position="398"/>
    </location>
</feature>
<feature type="region of interest" description="Disordered" evidence="9">
    <location>
        <begin position="486"/>
        <end position="506"/>
    </location>
</feature>
<evidence type="ECO:0000313" key="12">
    <source>
        <dbReference type="RefSeq" id="XP_010245561.1"/>
    </source>
</evidence>
<dbReference type="GO" id="GO:0016020">
    <property type="term" value="C:membrane"/>
    <property type="evidence" value="ECO:0007669"/>
    <property type="project" value="UniProtKB-SubCell"/>
</dbReference>
<feature type="region of interest" description="Disordered" evidence="9">
    <location>
        <begin position="432"/>
        <end position="456"/>
    </location>
</feature>
<feature type="transmembrane region" description="Helical" evidence="10">
    <location>
        <begin position="250"/>
        <end position="269"/>
    </location>
</feature>
<evidence type="ECO:0000256" key="10">
    <source>
        <dbReference type="SAM" id="Phobius"/>
    </source>
</evidence>
<accession>A0A1U7Z0N9</accession>
<evidence type="ECO:0000256" key="6">
    <source>
        <dbReference type="ARBA" id="ARBA00023136"/>
    </source>
</evidence>
<evidence type="ECO:0000256" key="5">
    <source>
        <dbReference type="ARBA" id="ARBA00022989"/>
    </source>
</evidence>
<feature type="transmembrane region" description="Helical" evidence="10">
    <location>
        <begin position="275"/>
        <end position="293"/>
    </location>
</feature>
<organism evidence="11 12">
    <name type="scientific">Nelumbo nucifera</name>
    <name type="common">Sacred lotus</name>
    <dbReference type="NCBI Taxonomy" id="4432"/>
    <lineage>
        <taxon>Eukaryota</taxon>
        <taxon>Viridiplantae</taxon>
        <taxon>Streptophyta</taxon>
        <taxon>Embryophyta</taxon>
        <taxon>Tracheophyta</taxon>
        <taxon>Spermatophyta</taxon>
        <taxon>Magnoliopsida</taxon>
        <taxon>Proteales</taxon>
        <taxon>Nelumbonaceae</taxon>
        <taxon>Nelumbo</taxon>
    </lineage>
</organism>
<keyword evidence="3 8" id="KW-0812">Transmembrane</keyword>
<dbReference type="OMA" id="HLKCWSD"/>
<feature type="transmembrane region" description="Helical" evidence="10">
    <location>
        <begin position="129"/>
        <end position="151"/>
    </location>
</feature>
<dbReference type="GeneID" id="104589074"/>
<evidence type="ECO:0000256" key="3">
    <source>
        <dbReference type="ARBA" id="ARBA00022692"/>
    </source>
</evidence>
<dbReference type="InParanoid" id="A0A1U7Z0N9"/>
<feature type="transmembrane region" description="Helical" evidence="10">
    <location>
        <begin position="56"/>
        <end position="75"/>
    </location>
</feature>
<feature type="transmembrane region" description="Helical" evidence="10">
    <location>
        <begin position="334"/>
        <end position="358"/>
    </location>
</feature>
<keyword evidence="11" id="KW-1185">Reference proteome</keyword>
<evidence type="ECO:0000256" key="7">
    <source>
        <dbReference type="ARBA" id="ARBA00023265"/>
    </source>
</evidence>
<evidence type="ECO:0000313" key="11">
    <source>
        <dbReference type="Proteomes" id="UP000189703"/>
    </source>
</evidence>
<dbReference type="PANTHER" id="PTHR31942">
    <property type="entry name" value="MLO-LIKE PROTEIN 1"/>
    <property type="match status" value="1"/>
</dbReference>
<dbReference type="RefSeq" id="XP_010245561.1">
    <property type="nucleotide sequence ID" value="XM_010247259.2"/>
</dbReference>
<dbReference type="eggNOG" id="ENOG502QQFC">
    <property type="taxonomic scope" value="Eukaryota"/>
</dbReference>
<keyword evidence="4 8" id="KW-0611">Plant defense</keyword>
<keyword evidence="5 8" id="KW-1133">Transmembrane helix</keyword>
<evidence type="ECO:0000256" key="1">
    <source>
        <dbReference type="ARBA" id="ARBA00004141"/>
    </source>
</evidence>
<evidence type="ECO:0000256" key="4">
    <source>
        <dbReference type="ARBA" id="ARBA00022821"/>
    </source>
</evidence>
<evidence type="ECO:0000256" key="2">
    <source>
        <dbReference type="ARBA" id="ARBA00006574"/>
    </source>
</evidence>
<feature type="transmembrane region" description="Helical" evidence="10">
    <location>
        <begin position="16"/>
        <end position="36"/>
    </location>
</feature>
<comment type="similarity">
    <text evidence="2 8">Belongs to the MLO family.</text>
</comment>
<dbReference type="InterPro" id="IPR004326">
    <property type="entry name" value="Mlo"/>
</dbReference>